<proteinExistence type="predicted"/>
<reference evidence="1" key="1">
    <citation type="journal article" date="2023" name="Mol. Biol. Evol.">
        <title>Third-Generation Sequencing Reveals the Adaptive Role of the Epigenome in Three Deep-Sea Polychaetes.</title>
        <authorList>
            <person name="Perez M."/>
            <person name="Aroh O."/>
            <person name="Sun Y."/>
            <person name="Lan Y."/>
            <person name="Juniper S.K."/>
            <person name="Young C.R."/>
            <person name="Angers B."/>
            <person name="Qian P.Y."/>
        </authorList>
    </citation>
    <scope>NUCLEOTIDE SEQUENCE</scope>
    <source>
        <strain evidence="1">R07B-5</strain>
    </source>
</reference>
<sequence length="75" mass="8076">MTAQDSKMFPSESCVSLAEVSKNMQHLANNDCEKCVSKKEASFCNAGLDRSCLDVCPRSSLLTVAVCLSVVRVSC</sequence>
<evidence type="ECO:0000313" key="2">
    <source>
        <dbReference type="Proteomes" id="UP001209878"/>
    </source>
</evidence>
<dbReference type="AlphaFoldDB" id="A0AAD9K635"/>
<dbReference type="EMBL" id="JAODUO010001359">
    <property type="protein sequence ID" value="KAK2165556.1"/>
    <property type="molecule type" value="Genomic_DNA"/>
</dbReference>
<gene>
    <name evidence="1" type="ORF">NP493_1359g00042</name>
</gene>
<evidence type="ECO:0000313" key="1">
    <source>
        <dbReference type="EMBL" id="KAK2165556.1"/>
    </source>
</evidence>
<keyword evidence="2" id="KW-1185">Reference proteome</keyword>
<organism evidence="1 2">
    <name type="scientific">Ridgeia piscesae</name>
    <name type="common">Tubeworm</name>
    <dbReference type="NCBI Taxonomy" id="27915"/>
    <lineage>
        <taxon>Eukaryota</taxon>
        <taxon>Metazoa</taxon>
        <taxon>Spiralia</taxon>
        <taxon>Lophotrochozoa</taxon>
        <taxon>Annelida</taxon>
        <taxon>Polychaeta</taxon>
        <taxon>Sedentaria</taxon>
        <taxon>Canalipalpata</taxon>
        <taxon>Sabellida</taxon>
        <taxon>Siboglinidae</taxon>
        <taxon>Ridgeia</taxon>
    </lineage>
</organism>
<comment type="caution">
    <text evidence="1">The sequence shown here is derived from an EMBL/GenBank/DDBJ whole genome shotgun (WGS) entry which is preliminary data.</text>
</comment>
<dbReference type="Proteomes" id="UP001209878">
    <property type="component" value="Unassembled WGS sequence"/>
</dbReference>
<protein>
    <submittedName>
        <fullName evidence="1">Uncharacterized protein</fullName>
    </submittedName>
</protein>
<accession>A0AAD9K635</accession>
<name>A0AAD9K635_RIDPI</name>